<evidence type="ECO:0008006" key="3">
    <source>
        <dbReference type="Google" id="ProtNLM"/>
    </source>
</evidence>
<keyword evidence="1" id="KW-0614">Plasmid</keyword>
<sequence length="102" mass="10961">MTERVLSDVEQVNFTILCLVRDAALANMADAITRFKLSASDLQQLCTMGPEGVLALVHAAGNELLFQPRRDLTGLLEVPTTVLGIMLSAQRQEPAVAAEPAL</sequence>
<evidence type="ECO:0000313" key="1">
    <source>
        <dbReference type="EMBL" id="MDZ5455068.1"/>
    </source>
</evidence>
<accession>A0ABU5I7K2</accession>
<protein>
    <recommendedName>
        <fullName evidence="3">Transcriptional regulator</fullName>
    </recommendedName>
</protein>
<name>A0ABU5I7K2_9BURK</name>
<proteinExistence type="predicted"/>
<reference evidence="1 2" key="1">
    <citation type="submission" date="2023-11" db="EMBL/GenBank/DDBJ databases">
        <title>Draft genome of Azohydromonas lata strain H1 (DSM1123), a polyhydroxyalkanoate producer.</title>
        <authorList>
            <person name="Traversa D."/>
            <person name="D'Addabbo P."/>
            <person name="Pazzani C."/>
            <person name="Manzari C."/>
            <person name="Chiara M."/>
            <person name="Scrascia M."/>
        </authorList>
    </citation>
    <scope>NUCLEOTIDE SEQUENCE [LARGE SCALE GENOMIC DNA]</scope>
    <source>
        <strain evidence="1 2">H1</strain>
        <plasmid evidence="1">unnamed</plasmid>
    </source>
</reference>
<dbReference type="RefSeq" id="WP_322464162.1">
    <property type="nucleotide sequence ID" value="NZ_JAXOJX010000001.1"/>
</dbReference>
<organism evidence="1 2">
    <name type="scientific">Azohydromonas lata</name>
    <dbReference type="NCBI Taxonomy" id="45677"/>
    <lineage>
        <taxon>Bacteria</taxon>
        <taxon>Pseudomonadati</taxon>
        <taxon>Pseudomonadota</taxon>
        <taxon>Betaproteobacteria</taxon>
        <taxon>Burkholderiales</taxon>
        <taxon>Sphaerotilaceae</taxon>
        <taxon>Azohydromonas</taxon>
    </lineage>
</organism>
<dbReference type="Proteomes" id="UP001293718">
    <property type="component" value="Unassembled WGS sequence"/>
</dbReference>
<dbReference type="InterPro" id="IPR036194">
    <property type="entry name" value="FlhD_sf"/>
</dbReference>
<dbReference type="EMBL" id="JAXOJX010000001">
    <property type="protein sequence ID" value="MDZ5455068.1"/>
    <property type="molecule type" value="Genomic_DNA"/>
</dbReference>
<dbReference type="SUPFAM" id="SSF63592">
    <property type="entry name" value="Flagellar transcriptional activator FlhD"/>
    <property type="match status" value="1"/>
</dbReference>
<keyword evidence="2" id="KW-1185">Reference proteome</keyword>
<evidence type="ECO:0000313" key="2">
    <source>
        <dbReference type="Proteomes" id="UP001293718"/>
    </source>
</evidence>
<dbReference type="Gene3D" id="1.10.4000.10">
    <property type="entry name" value="Flagellar transcriptional activator FlhD"/>
    <property type="match status" value="1"/>
</dbReference>
<comment type="caution">
    <text evidence="1">The sequence shown here is derived from an EMBL/GenBank/DDBJ whole genome shotgun (WGS) entry which is preliminary data.</text>
</comment>
<geneLocation type="plasmid" evidence="1">
    <name>unnamed</name>
</geneLocation>
<gene>
    <name evidence="1" type="ORF">SM757_00635</name>
</gene>